<dbReference type="EMBL" id="VSSQ01096859">
    <property type="protein sequence ID" value="MPN40447.1"/>
    <property type="molecule type" value="Genomic_DNA"/>
</dbReference>
<proteinExistence type="predicted"/>
<dbReference type="AlphaFoldDB" id="A0A645HNB3"/>
<protein>
    <submittedName>
        <fullName evidence="1">Uncharacterized protein</fullName>
    </submittedName>
</protein>
<gene>
    <name evidence="1" type="ORF">SDC9_187984</name>
</gene>
<evidence type="ECO:0000313" key="1">
    <source>
        <dbReference type="EMBL" id="MPN40447.1"/>
    </source>
</evidence>
<accession>A0A645HNB3</accession>
<sequence length="80" mass="8659">MDTALAQKHHNIGFVRLWIEVVNQEYGEIDLFAYHHGCNFGIAAHGAGVHAANVGKHALFVQRIADQPAGCSCANQMMVG</sequence>
<reference evidence="1" key="1">
    <citation type="submission" date="2019-08" db="EMBL/GenBank/DDBJ databases">
        <authorList>
            <person name="Kucharzyk K."/>
            <person name="Murdoch R.W."/>
            <person name="Higgins S."/>
            <person name="Loffler F."/>
        </authorList>
    </citation>
    <scope>NUCLEOTIDE SEQUENCE</scope>
</reference>
<organism evidence="1">
    <name type="scientific">bioreactor metagenome</name>
    <dbReference type="NCBI Taxonomy" id="1076179"/>
    <lineage>
        <taxon>unclassified sequences</taxon>
        <taxon>metagenomes</taxon>
        <taxon>ecological metagenomes</taxon>
    </lineage>
</organism>
<comment type="caution">
    <text evidence="1">The sequence shown here is derived from an EMBL/GenBank/DDBJ whole genome shotgun (WGS) entry which is preliminary data.</text>
</comment>
<name>A0A645HNB3_9ZZZZ</name>